<feature type="transmembrane region" description="Helical" evidence="16">
    <location>
        <begin position="73"/>
        <end position="92"/>
    </location>
</feature>
<evidence type="ECO:0000256" key="3">
    <source>
        <dbReference type="ARBA" id="ARBA00012944"/>
    </source>
</evidence>
<evidence type="ECO:0000256" key="2">
    <source>
        <dbReference type="ARBA" id="ARBA00005698"/>
    </source>
</evidence>
<dbReference type="InterPro" id="IPR050269">
    <property type="entry name" value="ComplexI_Subunit6"/>
</dbReference>
<evidence type="ECO:0000256" key="4">
    <source>
        <dbReference type="ARBA" id="ARBA00021095"/>
    </source>
</evidence>
<evidence type="ECO:0000256" key="14">
    <source>
        <dbReference type="ARBA" id="ARBA00031019"/>
    </source>
</evidence>
<dbReference type="PANTHER" id="PTHR11435:SF1">
    <property type="entry name" value="NADH-UBIQUINONE OXIDOREDUCTASE CHAIN 6"/>
    <property type="match status" value="1"/>
</dbReference>
<keyword evidence="8" id="KW-1278">Translocase</keyword>
<name>A0A6C0RU47_9CUCU</name>
<accession>A0A6C0RU47</accession>
<keyword evidence="7 16" id="KW-0812">Transmembrane</keyword>
<dbReference type="GO" id="GO:0008137">
    <property type="term" value="F:NADH dehydrogenase (ubiquinone) activity"/>
    <property type="evidence" value="ECO:0007669"/>
    <property type="project" value="UniProtKB-EC"/>
</dbReference>
<evidence type="ECO:0000256" key="6">
    <source>
        <dbReference type="ARBA" id="ARBA00022660"/>
    </source>
</evidence>
<evidence type="ECO:0000256" key="5">
    <source>
        <dbReference type="ARBA" id="ARBA00022448"/>
    </source>
</evidence>
<geneLocation type="mitochondrion" evidence="17"/>
<dbReference type="RefSeq" id="YP_009728013.1">
    <property type="nucleotide sequence ID" value="NC_045889.1"/>
</dbReference>
<comment type="subcellular location">
    <subcellularLocation>
        <location evidence="1">Mitochondrion membrane</location>
        <topology evidence="1">Multi-pass membrane protein</topology>
    </subcellularLocation>
</comment>
<evidence type="ECO:0000256" key="15">
    <source>
        <dbReference type="ARBA" id="ARBA00049551"/>
    </source>
</evidence>
<dbReference type="GO" id="GO:0031966">
    <property type="term" value="C:mitochondrial membrane"/>
    <property type="evidence" value="ECO:0007669"/>
    <property type="project" value="UniProtKB-SubCell"/>
</dbReference>
<comment type="catalytic activity">
    <reaction evidence="15">
        <text>a ubiquinone + NADH + 5 H(+)(in) = a ubiquinol + NAD(+) + 4 H(+)(out)</text>
        <dbReference type="Rhea" id="RHEA:29091"/>
        <dbReference type="Rhea" id="RHEA-COMP:9565"/>
        <dbReference type="Rhea" id="RHEA-COMP:9566"/>
        <dbReference type="ChEBI" id="CHEBI:15378"/>
        <dbReference type="ChEBI" id="CHEBI:16389"/>
        <dbReference type="ChEBI" id="CHEBI:17976"/>
        <dbReference type="ChEBI" id="CHEBI:57540"/>
        <dbReference type="ChEBI" id="CHEBI:57945"/>
        <dbReference type="EC" id="7.1.1.2"/>
    </reaction>
</comment>
<evidence type="ECO:0000256" key="7">
    <source>
        <dbReference type="ARBA" id="ARBA00022692"/>
    </source>
</evidence>
<keyword evidence="5" id="KW-0813">Transport</keyword>
<evidence type="ECO:0000313" key="17">
    <source>
        <dbReference type="EMBL" id="QIA44538.1"/>
    </source>
</evidence>
<dbReference type="EMBL" id="MK105851">
    <property type="protein sequence ID" value="QIA44538.1"/>
    <property type="molecule type" value="Genomic_DNA"/>
</dbReference>
<sequence length="154" mass="17924">MIMLVMSLLSLTLNHPMMLMVTLLIQTTIIALTLGMMYPSFWLSYMMFLILIGSILILFTYMTSVASNEKFKISYPMLIMSIFLAIMINFSLKMFNNKILLKSEESLMKEISSFNKMFTFPFNSLYMISIIYLLFTLVVVVKLTKPKNNYLNKN</sequence>
<organism evidence="17">
    <name type="scientific">Platypus contaminatus</name>
    <dbReference type="NCBI Taxonomy" id="2066526"/>
    <lineage>
        <taxon>Eukaryota</taxon>
        <taxon>Metazoa</taxon>
        <taxon>Ecdysozoa</taxon>
        <taxon>Arthropoda</taxon>
        <taxon>Hexapoda</taxon>
        <taxon>Insecta</taxon>
        <taxon>Pterygota</taxon>
        <taxon>Neoptera</taxon>
        <taxon>Endopterygota</taxon>
        <taxon>Coleoptera</taxon>
        <taxon>Polyphaga</taxon>
        <taxon>Cucujiformia</taxon>
        <taxon>Curculionidae</taxon>
        <taxon>Platypodinae</taxon>
        <taxon>Platypus</taxon>
    </lineage>
</organism>
<evidence type="ECO:0000256" key="12">
    <source>
        <dbReference type="ARBA" id="ARBA00023128"/>
    </source>
</evidence>
<evidence type="ECO:0000256" key="8">
    <source>
        <dbReference type="ARBA" id="ARBA00022967"/>
    </source>
</evidence>
<keyword evidence="13 16" id="KW-0472">Membrane</keyword>
<keyword evidence="9" id="KW-0249">Electron transport</keyword>
<proteinExistence type="inferred from homology"/>
<keyword evidence="6" id="KW-0679">Respiratory chain</keyword>
<evidence type="ECO:0000256" key="10">
    <source>
        <dbReference type="ARBA" id="ARBA00022989"/>
    </source>
</evidence>
<evidence type="ECO:0000256" key="16">
    <source>
        <dbReference type="SAM" id="Phobius"/>
    </source>
</evidence>
<dbReference type="PANTHER" id="PTHR11435">
    <property type="entry name" value="NADH UBIQUINONE OXIDOREDUCTASE SUBUNIT ND6"/>
    <property type="match status" value="1"/>
</dbReference>
<comment type="similarity">
    <text evidence="2">Belongs to the complex I subunit 6 family.</text>
</comment>
<keyword evidence="10 16" id="KW-1133">Transmembrane helix</keyword>
<evidence type="ECO:0000256" key="9">
    <source>
        <dbReference type="ARBA" id="ARBA00022982"/>
    </source>
</evidence>
<evidence type="ECO:0000256" key="13">
    <source>
        <dbReference type="ARBA" id="ARBA00023136"/>
    </source>
</evidence>
<dbReference type="CTD" id="4541"/>
<keyword evidence="11" id="KW-0520">NAD</keyword>
<dbReference type="AlphaFoldDB" id="A0A6C0RU47"/>
<gene>
    <name evidence="17" type="primary">ND6</name>
</gene>
<dbReference type="EC" id="7.1.1.2" evidence="3"/>
<feature type="transmembrane region" description="Helical" evidence="16">
    <location>
        <begin position="125"/>
        <end position="144"/>
    </location>
</feature>
<protein>
    <recommendedName>
        <fullName evidence="4">NADH-ubiquinone oxidoreductase chain 6</fullName>
        <ecNumber evidence="3">7.1.1.2</ecNumber>
    </recommendedName>
    <alternativeName>
        <fullName evidence="14">NADH dehydrogenase subunit 6</fullName>
    </alternativeName>
</protein>
<evidence type="ECO:0000256" key="11">
    <source>
        <dbReference type="ARBA" id="ARBA00023027"/>
    </source>
</evidence>
<evidence type="ECO:0000256" key="1">
    <source>
        <dbReference type="ARBA" id="ARBA00004225"/>
    </source>
</evidence>
<reference evidence="17" key="1">
    <citation type="journal article" date="2019" name="Mitochondrial DNA Part B Resour">
        <title>The complete mitochondrial genome of hawthorn trunk borer, Platypus contaminatus (Coleoptera: Curculionidae: Platypodinae).</title>
        <authorList>
            <person name="Lai S."/>
            <person name="Zhang L."/>
            <person name="He P."/>
            <person name="Zhou Q."/>
            <person name="Wen Y."/>
            <person name="Dai X."/>
            <person name="Wang J."/>
        </authorList>
    </citation>
    <scope>NUCLEOTIDE SEQUENCE</scope>
</reference>
<dbReference type="GeneID" id="43963572"/>
<feature type="transmembrane region" description="Helical" evidence="16">
    <location>
        <begin position="41"/>
        <end position="61"/>
    </location>
</feature>
<keyword evidence="12 17" id="KW-0496">Mitochondrion</keyword>